<protein>
    <submittedName>
        <fullName evidence="6">Amino acid/amide ABC transporter ATP-binding protein 1 (HAAT family)</fullName>
    </submittedName>
</protein>
<dbReference type="OrthoDB" id="4350300at2"/>
<evidence type="ECO:0000256" key="2">
    <source>
        <dbReference type="ARBA" id="ARBA00022741"/>
    </source>
</evidence>
<dbReference type="FunFam" id="3.40.50.300:FF:000421">
    <property type="entry name" value="Branched-chain amino acid ABC transporter ATP-binding protein"/>
    <property type="match status" value="1"/>
</dbReference>
<dbReference type="GO" id="GO:0005886">
    <property type="term" value="C:plasma membrane"/>
    <property type="evidence" value="ECO:0007669"/>
    <property type="project" value="TreeGrafter"/>
</dbReference>
<comment type="caution">
    <text evidence="6">The sequence shown here is derived from an EMBL/GenBank/DDBJ whole genome shotgun (WGS) entry which is preliminary data.</text>
</comment>
<feature type="region of interest" description="Disordered" evidence="4">
    <location>
        <begin position="254"/>
        <end position="274"/>
    </location>
</feature>
<keyword evidence="1" id="KW-0813">Transport</keyword>
<dbReference type="Pfam" id="PF12399">
    <property type="entry name" value="BCA_ABC_TP_C"/>
    <property type="match status" value="1"/>
</dbReference>
<evidence type="ECO:0000259" key="5">
    <source>
        <dbReference type="PROSITE" id="PS50893"/>
    </source>
</evidence>
<dbReference type="InterPro" id="IPR027417">
    <property type="entry name" value="P-loop_NTPase"/>
</dbReference>
<reference evidence="6 7" key="1">
    <citation type="submission" date="2019-01" db="EMBL/GenBank/DDBJ databases">
        <title>Sequencing the genomes of 1000 actinobacteria strains.</title>
        <authorList>
            <person name="Klenk H.-P."/>
        </authorList>
    </citation>
    <scope>NUCLEOTIDE SEQUENCE [LARGE SCALE GENOMIC DNA]</scope>
    <source>
        <strain evidence="6 7">DSM 43925</strain>
    </source>
</reference>
<dbReference type="GO" id="GO:0016887">
    <property type="term" value="F:ATP hydrolysis activity"/>
    <property type="evidence" value="ECO:0007669"/>
    <property type="project" value="InterPro"/>
</dbReference>
<evidence type="ECO:0000313" key="7">
    <source>
        <dbReference type="Proteomes" id="UP000284824"/>
    </source>
</evidence>
<dbReference type="PANTHER" id="PTHR45772">
    <property type="entry name" value="CONSERVED COMPONENT OF ABC TRANSPORTER FOR NATURAL AMINO ACIDS-RELATED"/>
    <property type="match status" value="1"/>
</dbReference>
<feature type="domain" description="ABC transporter" evidence="5">
    <location>
        <begin position="2"/>
        <end position="250"/>
    </location>
</feature>
<dbReference type="InterPro" id="IPR032823">
    <property type="entry name" value="BCA_ABC_TP_C"/>
</dbReference>
<name>A0A438MI45_9ACTN</name>
<dbReference type="SUPFAM" id="SSF52540">
    <property type="entry name" value="P-loop containing nucleoside triphosphate hydrolases"/>
    <property type="match status" value="1"/>
</dbReference>
<keyword evidence="2" id="KW-0547">Nucleotide-binding</keyword>
<organism evidence="6 7">
    <name type="scientific">Nonomuraea polychroma</name>
    <dbReference type="NCBI Taxonomy" id="46176"/>
    <lineage>
        <taxon>Bacteria</taxon>
        <taxon>Bacillati</taxon>
        <taxon>Actinomycetota</taxon>
        <taxon>Actinomycetes</taxon>
        <taxon>Streptosporangiales</taxon>
        <taxon>Streptosporangiaceae</taxon>
        <taxon>Nonomuraea</taxon>
    </lineage>
</organism>
<keyword evidence="7" id="KW-1185">Reference proteome</keyword>
<evidence type="ECO:0000256" key="3">
    <source>
        <dbReference type="ARBA" id="ARBA00022840"/>
    </source>
</evidence>
<dbReference type="EMBL" id="SAUN01000001">
    <property type="protein sequence ID" value="RVX45570.1"/>
    <property type="molecule type" value="Genomic_DNA"/>
</dbReference>
<evidence type="ECO:0000256" key="1">
    <source>
        <dbReference type="ARBA" id="ARBA00022448"/>
    </source>
</evidence>
<dbReference type="Gene3D" id="3.40.50.300">
    <property type="entry name" value="P-loop containing nucleotide triphosphate hydrolases"/>
    <property type="match status" value="1"/>
</dbReference>
<dbReference type="Proteomes" id="UP000284824">
    <property type="component" value="Unassembled WGS sequence"/>
</dbReference>
<evidence type="ECO:0000256" key="4">
    <source>
        <dbReference type="SAM" id="MobiDB-lite"/>
    </source>
</evidence>
<sequence>MLEVHDLTVRFGGITALDGVGFEVAPGEMVGLIGPNGAGKTTLFNCLTRRYDADSGTVTYEGRDLTAVAPYTIARLGIARTFQNLGLFPRLSVRDNVLVGAHHRGRAGFLTAGLRLPGVRREERALRAEADAVLERLGLTGVAGHPATGLPFGTLKRVELARALVSRPRLLLLDEPVNGLNAAEVEEFAGTLRTIRDAYDLTVIVVEHHMGFVMGLCERIVCLDFGRKIAEGSPAEVQRDPGVIEAYLGTAVSERSERTNGHSTSVMRPTKEGA</sequence>
<dbReference type="GO" id="GO:0005524">
    <property type="term" value="F:ATP binding"/>
    <property type="evidence" value="ECO:0007669"/>
    <property type="project" value="UniProtKB-KW"/>
</dbReference>
<keyword evidence="3 6" id="KW-0067">ATP-binding</keyword>
<dbReference type="InterPro" id="IPR003439">
    <property type="entry name" value="ABC_transporter-like_ATP-bd"/>
</dbReference>
<dbReference type="AlphaFoldDB" id="A0A438MI45"/>
<proteinExistence type="predicted"/>
<dbReference type="CDD" id="cd03219">
    <property type="entry name" value="ABC_Mj1267_LivG_branched"/>
    <property type="match status" value="1"/>
</dbReference>
<evidence type="ECO:0000313" key="6">
    <source>
        <dbReference type="EMBL" id="RVX45570.1"/>
    </source>
</evidence>
<dbReference type="RefSeq" id="WP_127937183.1">
    <property type="nucleotide sequence ID" value="NZ_SAUN01000001.1"/>
</dbReference>
<dbReference type="PANTHER" id="PTHR45772:SF4">
    <property type="entry name" value="ABC TRANSPORTER ATP-BINDING PROTEIN"/>
    <property type="match status" value="1"/>
</dbReference>
<dbReference type="InterPro" id="IPR051120">
    <property type="entry name" value="ABC_AA/LPS_Transport"/>
</dbReference>
<accession>A0A438MI45</accession>
<dbReference type="InterPro" id="IPR003593">
    <property type="entry name" value="AAA+_ATPase"/>
</dbReference>
<dbReference type="PROSITE" id="PS50893">
    <property type="entry name" value="ABC_TRANSPORTER_2"/>
    <property type="match status" value="1"/>
</dbReference>
<dbReference type="SMART" id="SM00382">
    <property type="entry name" value="AAA"/>
    <property type="match status" value="1"/>
</dbReference>
<dbReference type="Pfam" id="PF00005">
    <property type="entry name" value="ABC_tran"/>
    <property type="match status" value="1"/>
</dbReference>
<gene>
    <name evidence="6" type="ORF">EDD27_8379</name>
</gene>